<evidence type="ECO:0000313" key="2">
    <source>
        <dbReference type="Proteomes" id="UP001596620"/>
    </source>
</evidence>
<keyword evidence="2" id="KW-1185">Reference proteome</keyword>
<dbReference type="RefSeq" id="WP_382358209.1">
    <property type="nucleotide sequence ID" value="NZ_JBHTGR010000009.1"/>
</dbReference>
<gene>
    <name evidence="1" type="ORF">ACFQU8_05515</name>
</gene>
<dbReference type="EMBL" id="JBHTGR010000009">
    <property type="protein sequence ID" value="MFC7746699.1"/>
    <property type="molecule type" value="Genomic_DNA"/>
</dbReference>
<dbReference type="Proteomes" id="UP001596620">
    <property type="component" value="Unassembled WGS sequence"/>
</dbReference>
<evidence type="ECO:0008006" key="3">
    <source>
        <dbReference type="Google" id="ProtNLM"/>
    </source>
</evidence>
<reference evidence="2" key="1">
    <citation type="journal article" date="2019" name="Int. J. Syst. Evol. Microbiol.">
        <title>The Global Catalogue of Microorganisms (GCM) 10K type strain sequencing project: providing services to taxonomists for standard genome sequencing and annotation.</title>
        <authorList>
            <consortium name="The Broad Institute Genomics Platform"/>
            <consortium name="The Broad Institute Genome Sequencing Center for Infectious Disease"/>
            <person name="Wu L."/>
            <person name="Ma J."/>
        </authorList>
    </citation>
    <scope>NUCLEOTIDE SEQUENCE [LARGE SCALE GENOMIC DNA]</scope>
    <source>
        <strain evidence="2">JCM 30234</strain>
    </source>
</reference>
<name>A0ABW2USH0_9BACI</name>
<accession>A0ABW2USH0</accession>
<protein>
    <recommendedName>
        <fullName evidence="3">CopG family transcriptional regulator</fullName>
    </recommendedName>
</protein>
<comment type="caution">
    <text evidence="1">The sequence shown here is derived from an EMBL/GenBank/DDBJ whole genome shotgun (WGS) entry which is preliminary data.</text>
</comment>
<organism evidence="1 2">
    <name type="scientific">Lentibacillus kimchii</name>
    <dbReference type="NCBI Taxonomy" id="1542911"/>
    <lineage>
        <taxon>Bacteria</taxon>
        <taxon>Bacillati</taxon>
        <taxon>Bacillota</taxon>
        <taxon>Bacilli</taxon>
        <taxon>Bacillales</taxon>
        <taxon>Bacillaceae</taxon>
        <taxon>Lentibacillus</taxon>
    </lineage>
</organism>
<proteinExistence type="predicted"/>
<sequence>MQPYGQGGEIPRYTIPGVGKTKTVQMIHSLDQMVTDFSREKNMSQRDIFEVALINFFKAYGYERQVEVLLNQ</sequence>
<evidence type="ECO:0000313" key="1">
    <source>
        <dbReference type="EMBL" id="MFC7746699.1"/>
    </source>
</evidence>